<dbReference type="VEuPathDB" id="MicrosporidiaDB:SLOPH_2484"/>
<dbReference type="Proteomes" id="UP000014978">
    <property type="component" value="Unassembled WGS sequence"/>
</dbReference>
<reference evidence="2" key="1">
    <citation type="journal article" date="2013" name="PLoS Genet.">
        <title>The genome of Spraguea lophii and the basis of host-microsporidian interactions.</title>
        <authorList>
            <person name="Campbell S.E."/>
            <person name="Williams T.A."/>
            <person name="Yousuf A."/>
            <person name="Soanes D.M."/>
            <person name="Paszkiewicz K.H."/>
            <person name="Williams B.A.P."/>
        </authorList>
    </citation>
    <scope>NUCLEOTIDE SEQUENCE [LARGE SCALE GENOMIC DNA]</scope>
    <source>
        <strain evidence="2">42_110</strain>
    </source>
</reference>
<keyword evidence="2" id="KW-1185">Reference proteome</keyword>
<comment type="caution">
    <text evidence="1">The sequence shown here is derived from an EMBL/GenBank/DDBJ whole genome shotgun (WGS) entry which is preliminary data.</text>
</comment>
<evidence type="ECO:0008006" key="3">
    <source>
        <dbReference type="Google" id="ProtNLM"/>
    </source>
</evidence>
<evidence type="ECO:0000313" key="1">
    <source>
        <dbReference type="EMBL" id="EPR78291.1"/>
    </source>
</evidence>
<sequence>MYKGRTKNENEINNILQYPKTKDINIVSKDARYRLKKKSEHFRCIENTLYLIGNEKFLRVISDESMETMKFKLIKLHGYSSHPSVNKLEYLTNQKGSNKNFVEECFTCQRALPVKAKDKPKHAKSKKPFEKIQIDLIDLRKYSDNEEEYKWILTIIDICIKFAFVIH</sequence>
<dbReference type="EMBL" id="ATCN01000895">
    <property type="protein sequence ID" value="EPR78291.1"/>
    <property type="molecule type" value="Genomic_DNA"/>
</dbReference>
<accession>S7W695</accession>
<dbReference type="HOGENOM" id="CLU_1595627_0_0_1"/>
<evidence type="ECO:0000313" key="2">
    <source>
        <dbReference type="Proteomes" id="UP000014978"/>
    </source>
</evidence>
<gene>
    <name evidence="1" type="ORF">SLOPH_2484</name>
</gene>
<proteinExistence type="predicted"/>
<protein>
    <recommendedName>
        <fullName evidence="3">Integrase zinc-binding domain-containing protein</fullName>
    </recommendedName>
</protein>
<dbReference type="InParanoid" id="S7W695"/>
<dbReference type="OrthoDB" id="2186513at2759"/>
<dbReference type="AlphaFoldDB" id="S7W695"/>
<organism evidence="1 2">
    <name type="scientific">Spraguea lophii (strain 42_110)</name>
    <name type="common">Microsporidian parasite</name>
    <dbReference type="NCBI Taxonomy" id="1358809"/>
    <lineage>
        <taxon>Eukaryota</taxon>
        <taxon>Fungi</taxon>
        <taxon>Fungi incertae sedis</taxon>
        <taxon>Microsporidia</taxon>
        <taxon>Spragueidae</taxon>
        <taxon>Spraguea</taxon>
    </lineage>
</organism>
<name>S7W695_SPRLO</name>